<keyword evidence="2" id="KW-1133">Transmembrane helix</keyword>
<keyword evidence="2" id="KW-0472">Membrane</keyword>
<feature type="transmembrane region" description="Helical" evidence="2">
    <location>
        <begin position="189"/>
        <end position="206"/>
    </location>
</feature>
<organism evidence="3 4">
    <name type="scientific">Gonapodya prolifera (strain JEL478)</name>
    <name type="common">Monoblepharis prolifera</name>
    <dbReference type="NCBI Taxonomy" id="1344416"/>
    <lineage>
        <taxon>Eukaryota</taxon>
        <taxon>Fungi</taxon>
        <taxon>Fungi incertae sedis</taxon>
        <taxon>Chytridiomycota</taxon>
        <taxon>Chytridiomycota incertae sedis</taxon>
        <taxon>Monoblepharidomycetes</taxon>
        <taxon>Monoblepharidales</taxon>
        <taxon>Gonapodyaceae</taxon>
        <taxon>Gonapodya</taxon>
    </lineage>
</organism>
<feature type="region of interest" description="Disordered" evidence="1">
    <location>
        <begin position="1"/>
        <end position="41"/>
    </location>
</feature>
<reference evidence="3 4" key="1">
    <citation type="journal article" date="2015" name="Genome Biol. Evol.">
        <title>Phylogenomic analyses indicate that early fungi evolved digesting cell walls of algal ancestors of land plants.</title>
        <authorList>
            <person name="Chang Y."/>
            <person name="Wang S."/>
            <person name="Sekimoto S."/>
            <person name="Aerts A.L."/>
            <person name="Choi C."/>
            <person name="Clum A."/>
            <person name="LaButti K.M."/>
            <person name="Lindquist E.A."/>
            <person name="Yee Ngan C."/>
            <person name="Ohm R.A."/>
            <person name="Salamov A.A."/>
            <person name="Grigoriev I.V."/>
            <person name="Spatafora J.W."/>
            <person name="Berbee M.L."/>
        </authorList>
    </citation>
    <scope>NUCLEOTIDE SEQUENCE [LARGE SCALE GENOMIC DNA]</scope>
    <source>
        <strain evidence="3 4">JEL478</strain>
    </source>
</reference>
<accession>A0A139AA18</accession>
<evidence type="ECO:0000313" key="4">
    <source>
        <dbReference type="Proteomes" id="UP000070544"/>
    </source>
</evidence>
<evidence type="ECO:0000313" key="3">
    <source>
        <dbReference type="EMBL" id="KXS13529.1"/>
    </source>
</evidence>
<evidence type="ECO:0000256" key="2">
    <source>
        <dbReference type="SAM" id="Phobius"/>
    </source>
</evidence>
<keyword evidence="2" id="KW-0812">Transmembrane</keyword>
<dbReference type="Proteomes" id="UP000070544">
    <property type="component" value="Unassembled WGS sequence"/>
</dbReference>
<dbReference type="EMBL" id="KQ965777">
    <property type="protein sequence ID" value="KXS13529.1"/>
    <property type="molecule type" value="Genomic_DNA"/>
</dbReference>
<sequence>MRRISTLQGRRVYPDSSNSGWPKNESSDATESNQALGPRRLPIKSARAEDDGEMLAETSTIQSFDHSHSWDGGSIFQDLLGTGWLRLDLRFRDSDVEANFRRWFFERSRKQIRATIAVAYFVVSIQILIRGIACYQESLVPYDPTDCSSQLHRHVGTYQVYIDAVLWITCCLGPAVAAVYILSVAKTDWLPKNAVFVLAFSTWIGITGET</sequence>
<evidence type="ECO:0000256" key="1">
    <source>
        <dbReference type="SAM" id="MobiDB-lite"/>
    </source>
</evidence>
<feature type="transmembrane region" description="Helical" evidence="2">
    <location>
        <begin position="164"/>
        <end position="182"/>
    </location>
</feature>
<protein>
    <submittedName>
        <fullName evidence="3">Uncharacterized protein</fullName>
    </submittedName>
</protein>
<feature type="transmembrane region" description="Helical" evidence="2">
    <location>
        <begin position="112"/>
        <end position="133"/>
    </location>
</feature>
<dbReference type="AlphaFoldDB" id="A0A139AA18"/>
<keyword evidence="4" id="KW-1185">Reference proteome</keyword>
<proteinExistence type="predicted"/>
<name>A0A139AA18_GONPJ</name>
<gene>
    <name evidence="3" type="ORF">M427DRAFT_369360</name>
</gene>